<sequence length="320" mass="35460">MPKINNNSTYFVQKAIRILEFSLFAVLLSLFPSPNFYFRPQIPVQISHATDPQISLPPPPPLPVNGNLSPLPILSAQGVVVKDLESGVILYAKNEQKLLFPASTTKVMTALIILEKYNLDDVFTVNSVITDGRKMDLMAGEKLTVEALLQGTLIHSANDAAYVLADNYPGGVSAFVKAMNDKARQIGLRDTYFTNPVGFDDPHHYTTPLDLVRLAVYALNNKTFNKIVSTKAITVSDITFTYFHELTNVNQLLGRVAGIAGVKTGYTENAGEILISTVKKNGHNILFAVLKSHDRFGETVKLIDWVFYNFKWVEVAEVEI</sequence>
<keyword evidence="4" id="KW-0133">Cell shape</keyword>
<keyword evidence="3" id="KW-0378">Hydrolase</keyword>
<reference evidence="12 13" key="1">
    <citation type="journal article" date="2016" name="Nat. Commun.">
        <title>Thousands of microbial genomes shed light on interconnected biogeochemical processes in an aquifer system.</title>
        <authorList>
            <person name="Anantharaman K."/>
            <person name="Brown C.T."/>
            <person name="Hug L.A."/>
            <person name="Sharon I."/>
            <person name="Castelle C.J."/>
            <person name="Probst A.J."/>
            <person name="Thomas B.C."/>
            <person name="Singh A."/>
            <person name="Wilkins M.J."/>
            <person name="Karaoz U."/>
            <person name="Brodie E.L."/>
            <person name="Williams K.H."/>
            <person name="Hubbard S.S."/>
            <person name="Banfield J.F."/>
        </authorList>
    </citation>
    <scope>NUCLEOTIDE SEQUENCE [LARGE SCALE GENOMIC DNA]</scope>
</reference>
<evidence type="ECO:0000256" key="8">
    <source>
        <dbReference type="PIRSR" id="PIRSR618044-2"/>
    </source>
</evidence>
<evidence type="ECO:0000256" key="9">
    <source>
        <dbReference type="RuleBase" id="RU004016"/>
    </source>
</evidence>
<evidence type="ECO:0000256" key="10">
    <source>
        <dbReference type="SAM" id="Phobius"/>
    </source>
</evidence>
<dbReference type="GO" id="GO:0008360">
    <property type="term" value="P:regulation of cell shape"/>
    <property type="evidence" value="ECO:0007669"/>
    <property type="project" value="UniProtKB-KW"/>
</dbReference>
<accession>A0A1F5Z6D7</accession>
<dbReference type="Pfam" id="PF00768">
    <property type="entry name" value="Peptidase_S11"/>
    <property type="match status" value="1"/>
</dbReference>
<dbReference type="InterPro" id="IPR001967">
    <property type="entry name" value="Peptidase_S11_N"/>
</dbReference>
<dbReference type="SUPFAM" id="SSF56601">
    <property type="entry name" value="beta-lactamase/transpeptidase-like"/>
    <property type="match status" value="1"/>
</dbReference>
<dbReference type="InterPro" id="IPR012338">
    <property type="entry name" value="Beta-lactam/transpept-like"/>
</dbReference>
<dbReference type="GO" id="GO:0009002">
    <property type="term" value="F:serine-type D-Ala-D-Ala carboxypeptidase activity"/>
    <property type="evidence" value="ECO:0007669"/>
    <property type="project" value="InterPro"/>
</dbReference>
<comment type="caution">
    <text evidence="12">The sequence shown here is derived from an EMBL/GenBank/DDBJ whole genome shotgun (WGS) entry which is preliminary data.</text>
</comment>
<dbReference type="EMBL" id="MFJF01000005">
    <property type="protein sequence ID" value="OGG07991.1"/>
    <property type="molecule type" value="Genomic_DNA"/>
</dbReference>
<keyword evidence="6" id="KW-0961">Cell wall biogenesis/degradation</keyword>
<feature type="active site" evidence="7">
    <location>
        <position position="156"/>
    </location>
</feature>
<dbReference type="AlphaFoldDB" id="A0A1F5Z6D7"/>
<protein>
    <recommendedName>
        <fullName evidence="11">Peptidase S11 D-alanyl-D-alanine carboxypeptidase A N-terminal domain-containing protein</fullName>
    </recommendedName>
</protein>
<gene>
    <name evidence="12" type="ORF">A2777_01195</name>
</gene>
<keyword evidence="10" id="KW-0472">Membrane</keyword>
<feature type="binding site" evidence="8">
    <location>
        <position position="263"/>
    </location>
    <ligand>
        <name>substrate</name>
    </ligand>
</feature>
<dbReference type="InterPro" id="IPR018044">
    <property type="entry name" value="Peptidase_S11"/>
</dbReference>
<comment type="similarity">
    <text evidence="1 9">Belongs to the peptidase S11 family.</text>
</comment>
<evidence type="ECO:0000259" key="11">
    <source>
        <dbReference type="Pfam" id="PF00768"/>
    </source>
</evidence>
<feature type="active site" description="Proton acceptor" evidence="7">
    <location>
        <position position="106"/>
    </location>
</feature>
<feature type="active site" description="Acyl-ester intermediate" evidence="7">
    <location>
        <position position="103"/>
    </location>
</feature>
<evidence type="ECO:0000313" key="13">
    <source>
        <dbReference type="Proteomes" id="UP000177354"/>
    </source>
</evidence>
<dbReference type="PANTHER" id="PTHR21581">
    <property type="entry name" value="D-ALANYL-D-ALANINE CARBOXYPEPTIDASE"/>
    <property type="match status" value="1"/>
</dbReference>
<evidence type="ECO:0000256" key="7">
    <source>
        <dbReference type="PIRSR" id="PIRSR618044-1"/>
    </source>
</evidence>
<evidence type="ECO:0000256" key="5">
    <source>
        <dbReference type="ARBA" id="ARBA00022984"/>
    </source>
</evidence>
<dbReference type="Gene3D" id="3.40.710.10">
    <property type="entry name" value="DD-peptidase/beta-lactamase superfamily"/>
    <property type="match status" value="1"/>
</dbReference>
<evidence type="ECO:0000256" key="6">
    <source>
        <dbReference type="ARBA" id="ARBA00023316"/>
    </source>
</evidence>
<keyword evidence="5" id="KW-0573">Peptidoglycan synthesis</keyword>
<feature type="domain" description="Peptidase S11 D-alanyl-D-alanine carboxypeptidase A N-terminal" evidence="11">
    <location>
        <begin position="74"/>
        <end position="291"/>
    </location>
</feature>
<dbReference type="GO" id="GO:0071555">
    <property type="term" value="P:cell wall organization"/>
    <property type="evidence" value="ECO:0007669"/>
    <property type="project" value="UniProtKB-KW"/>
</dbReference>
<dbReference type="Proteomes" id="UP000177354">
    <property type="component" value="Unassembled WGS sequence"/>
</dbReference>
<dbReference type="GO" id="GO:0006508">
    <property type="term" value="P:proteolysis"/>
    <property type="evidence" value="ECO:0007669"/>
    <property type="project" value="InterPro"/>
</dbReference>
<evidence type="ECO:0000256" key="4">
    <source>
        <dbReference type="ARBA" id="ARBA00022960"/>
    </source>
</evidence>
<evidence type="ECO:0000256" key="2">
    <source>
        <dbReference type="ARBA" id="ARBA00022729"/>
    </source>
</evidence>
<proteinExistence type="inferred from homology"/>
<keyword evidence="10" id="KW-0812">Transmembrane</keyword>
<dbReference type="PRINTS" id="PR00725">
    <property type="entry name" value="DADACBPTASE1"/>
</dbReference>
<name>A0A1F5Z6D7_9BACT</name>
<organism evidence="12 13">
    <name type="scientific">Candidatus Gottesmanbacteria bacterium RIFCSPHIGHO2_01_FULL_40_15</name>
    <dbReference type="NCBI Taxonomy" id="1798376"/>
    <lineage>
        <taxon>Bacteria</taxon>
        <taxon>Candidatus Gottesmaniibacteriota</taxon>
    </lineage>
</organism>
<dbReference type="GO" id="GO:0009252">
    <property type="term" value="P:peptidoglycan biosynthetic process"/>
    <property type="evidence" value="ECO:0007669"/>
    <property type="project" value="UniProtKB-KW"/>
</dbReference>
<evidence type="ECO:0000256" key="3">
    <source>
        <dbReference type="ARBA" id="ARBA00022801"/>
    </source>
</evidence>
<keyword evidence="2" id="KW-0732">Signal</keyword>
<dbReference type="PANTHER" id="PTHR21581:SF6">
    <property type="entry name" value="TRAFFICKING PROTEIN PARTICLE COMPLEX SUBUNIT 12"/>
    <property type="match status" value="1"/>
</dbReference>
<evidence type="ECO:0000313" key="12">
    <source>
        <dbReference type="EMBL" id="OGG07991.1"/>
    </source>
</evidence>
<feature type="transmembrane region" description="Helical" evidence="10">
    <location>
        <begin position="21"/>
        <end position="38"/>
    </location>
</feature>
<evidence type="ECO:0000256" key="1">
    <source>
        <dbReference type="ARBA" id="ARBA00007164"/>
    </source>
</evidence>
<keyword evidence="10" id="KW-1133">Transmembrane helix</keyword>